<dbReference type="EMBL" id="CP061800">
    <property type="protein sequence ID" value="QTA90125.1"/>
    <property type="molecule type" value="Genomic_DNA"/>
</dbReference>
<sequence length="39" mass="4528">MKSHITCHRAGLKKACAGKLNHRDRLSELSRKLKMKFFS</sequence>
<reference evidence="1" key="1">
    <citation type="journal article" date="2021" name="Microb. Physiol.">
        <title>Proteogenomic Insights into the Physiology of Marine, Sulfate-Reducing, Filamentous Desulfonema limicola and Desulfonema magnum.</title>
        <authorList>
            <person name="Schnaars V."/>
            <person name="Wohlbrand L."/>
            <person name="Scheve S."/>
            <person name="Hinrichs C."/>
            <person name="Reinhardt R."/>
            <person name="Rabus R."/>
        </authorList>
    </citation>
    <scope>NUCLEOTIDE SEQUENCE</scope>
    <source>
        <strain evidence="1">4be13</strain>
    </source>
</reference>
<dbReference type="Proteomes" id="UP000663722">
    <property type="component" value="Chromosome"/>
</dbReference>
<keyword evidence="2" id="KW-1185">Reference proteome</keyword>
<evidence type="ECO:0000313" key="2">
    <source>
        <dbReference type="Proteomes" id="UP000663722"/>
    </source>
</evidence>
<evidence type="ECO:0000313" key="1">
    <source>
        <dbReference type="EMBL" id="QTA90125.1"/>
    </source>
</evidence>
<dbReference type="AlphaFoldDB" id="A0A975BR97"/>
<name>A0A975BR97_9BACT</name>
<dbReference type="KEGG" id="dmm:dnm_061860"/>
<gene>
    <name evidence="1" type="ORF">dnm_061860</name>
</gene>
<accession>A0A975BR97</accession>
<proteinExistence type="predicted"/>
<organism evidence="1 2">
    <name type="scientific">Desulfonema magnum</name>
    <dbReference type="NCBI Taxonomy" id="45655"/>
    <lineage>
        <taxon>Bacteria</taxon>
        <taxon>Pseudomonadati</taxon>
        <taxon>Thermodesulfobacteriota</taxon>
        <taxon>Desulfobacteria</taxon>
        <taxon>Desulfobacterales</taxon>
        <taxon>Desulfococcaceae</taxon>
        <taxon>Desulfonema</taxon>
    </lineage>
</organism>
<protein>
    <submittedName>
        <fullName evidence="1">Uncharacterized protein</fullName>
    </submittedName>
</protein>